<evidence type="ECO:0000313" key="2">
    <source>
        <dbReference type="EMBL" id="NOI82665.1"/>
    </source>
</evidence>
<dbReference type="PANTHER" id="PTHR48079">
    <property type="entry name" value="PROTEIN YEEZ"/>
    <property type="match status" value="1"/>
</dbReference>
<feature type="domain" description="NAD-dependent epimerase/dehydratase" evidence="1">
    <location>
        <begin position="3"/>
        <end position="194"/>
    </location>
</feature>
<dbReference type="SUPFAM" id="SSF51735">
    <property type="entry name" value="NAD(P)-binding Rossmann-fold domains"/>
    <property type="match status" value="1"/>
</dbReference>
<dbReference type="Pfam" id="PF01370">
    <property type="entry name" value="Epimerase"/>
    <property type="match status" value="1"/>
</dbReference>
<organism evidence="2 3">
    <name type="scientific">Vibrio tubiashii</name>
    <dbReference type="NCBI Taxonomy" id="29498"/>
    <lineage>
        <taxon>Bacteria</taxon>
        <taxon>Pseudomonadati</taxon>
        <taxon>Pseudomonadota</taxon>
        <taxon>Gammaproteobacteria</taxon>
        <taxon>Vibrionales</taxon>
        <taxon>Vibrionaceae</taxon>
        <taxon>Vibrio</taxon>
        <taxon>Vibrio oreintalis group</taxon>
    </lineage>
</organism>
<dbReference type="AlphaFoldDB" id="A0AAE5EWC6"/>
<name>A0AAE5EWC6_9VIBR</name>
<reference evidence="2 3" key="1">
    <citation type="submission" date="2019-08" db="EMBL/GenBank/DDBJ databases">
        <title>Draft genome sequencing and comparative genomics of hatchery-associated Vibrios.</title>
        <authorList>
            <person name="Kehlet-Delgado H."/>
            <person name="Mueller R.S."/>
        </authorList>
    </citation>
    <scope>NUCLEOTIDE SEQUENCE [LARGE SCALE GENOMIC DNA]</scope>
    <source>
        <strain evidence="2 3">01-65-5-1</strain>
    </source>
</reference>
<dbReference type="InterPro" id="IPR051783">
    <property type="entry name" value="NAD(P)-dependent_oxidoreduct"/>
</dbReference>
<dbReference type="GO" id="GO:0005737">
    <property type="term" value="C:cytoplasm"/>
    <property type="evidence" value="ECO:0007669"/>
    <property type="project" value="TreeGrafter"/>
</dbReference>
<dbReference type="InterPro" id="IPR001509">
    <property type="entry name" value="Epimerase_deHydtase"/>
</dbReference>
<dbReference type="Gene3D" id="3.40.50.720">
    <property type="entry name" value="NAD(P)-binding Rossmann-like Domain"/>
    <property type="match status" value="1"/>
</dbReference>
<sequence>MKVLIAGANGYIGSHVTKKFVENGFEVSIFCRTRGVVPHGGKLANAPTEFAGYFDIVINCARPHWSEFSPEEIADTEFKLLTQLDSLAAEGATKIHTSGIWLFGNASQDDLTEFRLKPLEVVKLDTMTIDYAIREKWHVVYCPSLVYGGENCQLKRIVDSLPNKTFQVAVPSRGYNQYIHVNDIARFYLALVQSRHPSAQHFIAETEGYSPLAFSQLLLDFNIVKQVRKSSWSDFEKYHGFSAVEIEKLNLKLPTSALLEPKESIRSYIESTLNNRDRSLE</sequence>
<dbReference type="GO" id="GO:0004029">
    <property type="term" value="F:aldehyde dehydrogenase (NAD+) activity"/>
    <property type="evidence" value="ECO:0007669"/>
    <property type="project" value="TreeGrafter"/>
</dbReference>
<evidence type="ECO:0000259" key="1">
    <source>
        <dbReference type="Pfam" id="PF01370"/>
    </source>
</evidence>
<proteinExistence type="predicted"/>
<protein>
    <submittedName>
        <fullName evidence="2">NAD(P)-dependent oxidoreductase</fullName>
    </submittedName>
</protein>
<accession>A0AAE5EWC6</accession>
<dbReference type="Proteomes" id="UP000572722">
    <property type="component" value="Unassembled WGS sequence"/>
</dbReference>
<dbReference type="EMBL" id="VTXO01000009">
    <property type="protein sequence ID" value="NOI82665.1"/>
    <property type="molecule type" value="Genomic_DNA"/>
</dbReference>
<dbReference type="RefSeq" id="WP_171324363.1">
    <property type="nucleotide sequence ID" value="NZ_VTXO01000009.1"/>
</dbReference>
<evidence type="ECO:0000313" key="3">
    <source>
        <dbReference type="Proteomes" id="UP000572722"/>
    </source>
</evidence>
<dbReference type="PANTHER" id="PTHR48079:SF3">
    <property type="entry name" value="NAD-DEPENDENT EPIMERASE_DEHYDRATASE DOMAIN-CONTAINING PROTEIN"/>
    <property type="match status" value="1"/>
</dbReference>
<dbReference type="InterPro" id="IPR036291">
    <property type="entry name" value="NAD(P)-bd_dom_sf"/>
</dbReference>
<comment type="caution">
    <text evidence="2">The sequence shown here is derived from an EMBL/GenBank/DDBJ whole genome shotgun (WGS) entry which is preliminary data.</text>
</comment>
<gene>
    <name evidence="2" type="ORF">F0237_18510</name>
</gene>